<organism evidence="2">
    <name type="scientific">Heliothis virescens</name>
    <name type="common">Tobacco budworm moth</name>
    <dbReference type="NCBI Taxonomy" id="7102"/>
    <lineage>
        <taxon>Eukaryota</taxon>
        <taxon>Metazoa</taxon>
        <taxon>Ecdysozoa</taxon>
        <taxon>Arthropoda</taxon>
        <taxon>Hexapoda</taxon>
        <taxon>Insecta</taxon>
        <taxon>Pterygota</taxon>
        <taxon>Neoptera</taxon>
        <taxon>Endopterygota</taxon>
        <taxon>Lepidoptera</taxon>
        <taxon>Glossata</taxon>
        <taxon>Ditrysia</taxon>
        <taxon>Noctuoidea</taxon>
        <taxon>Noctuidae</taxon>
        <taxon>Heliothinae</taxon>
        <taxon>Heliothis</taxon>
    </lineage>
</organism>
<accession>A0A2A4JVI4</accession>
<feature type="transmembrane region" description="Helical" evidence="1">
    <location>
        <begin position="21"/>
        <end position="47"/>
    </location>
</feature>
<proteinExistence type="predicted"/>
<comment type="caution">
    <text evidence="2">The sequence shown here is derived from an EMBL/GenBank/DDBJ whole genome shotgun (WGS) entry which is preliminary data.</text>
</comment>
<evidence type="ECO:0000313" key="2">
    <source>
        <dbReference type="EMBL" id="PCG75786.1"/>
    </source>
</evidence>
<dbReference type="Gene3D" id="2.40.10.10">
    <property type="entry name" value="Trypsin-like serine proteases"/>
    <property type="match status" value="1"/>
</dbReference>
<dbReference type="InterPro" id="IPR009003">
    <property type="entry name" value="Peptidase_S1_PA"/>
</dbReference>
<dbReference type="InterPro" id="IPR043504">
    <property type="entry name" value="Peptidase_S1_PA_chymotrypsin"/>
</dbReference>
<protein>
    <recommendedName>
        <fullName evidence="3">Peptidase S1 domain-containing protein</fullName>
    </recommendedName>
</protein>
<sequence length="317" mass="34929">MCYVCCKELKGWCKSFTRTEGLLSILEAILLVVFFSFFIFLILHFVACPTYPEVITEEPPEIIPEATTSTVVVVTIASRPVTAASRPVTVVVSTTTELSSSSGSTSTLPPDVECTWEPSRQTSAATHYYLEIETRSSRRTETPSSRSTEDEVLTEETLEIFNSTLEPPHDFDDDEFVEPADGEPADDTYKSQIVALVKLKPLGDVTFGCILTKITKFWTLTAASCLESIEEVDSLDSFVMIEQFGEAAASRPRGVADVRVHPQFRGAGGRSRAHDLAALRAHRALRPAAPPRLPALLDYFLVAIGERFHILGYGGFR</sequence>
<keyword evidence="1" id="KW-1133">Transmembrane helix</keyword>
<name>A0A2A4JVI4_HELVI</name>
<gene>
    <name evidence="2" type="ORF">B5V51_10967</name>
</gene>
<evidence type="ECO:0000256" key="1">
    <source>
        <dbReference type="SAM" id="Phobius"/>
    </source>
</evidence>
<keyword evidence="1" id="KW-0472">Membrane</keyword>
<reference evidence="2" key="1">
    <citation type="submission" date="2017-09" db="EMBL/GenBank/DDBJ databases">
        <title>Contemporary evolution of a Lepidopteran species, Heliothis virescens, in response to modern agricultural practices.</title>
        <authorList>
            <person name="Fritz M.L."/>
            <person name="Deyonke A.M."/>
            <person name="Papanicolaou A."/>
            <person name="Micinski S."/>
            <person name="Westbrook J."/>
            <person name="Gould F."/>
        </authorList>
    </citation>
    <scope>NUCLEOTIDE SEQUENCE [LARGE SCALE GENOMIC DNA]</scope>
    <source>
        <strain evidence="2">HvINT-</strain>
        <tissue evidence="2">Whole body</tissue>
    </source>
</reference>
<evidence type="ECO:0008006" key="3">
    <source>
        <dbReference type="Google" id="ProtNLM"/>
    </source>
</evidence>
<dbReference type="EMBL" id="NWSH01000539">
    <property type="protein sequence ID" value="PCG75786.1"/>
    <property type="molecule type" value="Genomic_DNA"/>
</dbReference>
<dbReference type="SUPFAM" id="SSF50494">
    <property type="entry name" value="Trypsin-like serine proteases"/>
    <property type="match status" value="1"/>
</dbReference>
<dbReference type="AlphaFoldDB" id="A0A2A4JVI4"/>
<keyword evidence="1" id="KW-0812">Transmembrane</keyword>